<reference evidence="3" key="1">
    <citation type="submission" date="2016-04" db="UniProtKB">
        <authorList>
            <consortium name="WormBaseParasite"/>
        </authorList>
    </citation>
    <scope>IDENTIFICATION</scope>
</reference>
<accession>A0A158QRG7</accession>
<gene>
    <name evidence="1" type="ORF">HPLM_LOCUS17353</name>
</gene>
<evidence type="ECO:0000313" key="3">
    <source>
        <dbReference type="WBParaSite" id="HPLM_0001736101-mRNA-1"/>
    </source>
</evidence>
<evidence type="ECO:0000313" key="2">
    <source>
        <dbReference type="Proteomes" id="UP000268014"/>
    </source>
</evidence>
<keyword evidence="2" id="KW-1185">Reference proteome</keyword>
<proteinExistence type="predicted"/>
<protein>
    <submittedName>
        <fullName evidence="1 3">Uncharacterized protein</fullName>
    </submittedName>
</protein>
<dbReference type="Proteomes" id="UP000268014">
    <property type="component" value="Unassembled WGS sequence"/>
</dbReference>
<name>A0A158QRG7_HAEPC</name>
<dbReference type="WBParaSite" id="HPLM_0001736101-mRNA-1">
    <property type="protein sequence ID" value="HPLM_0001736101-mRNA-1"/>
    <property type="gene ID" value="HPLM_0001736101"/>
</dbReference>
<evidence type="ECO:0000313" key="1">
    <source>
        <dbReference type="EMBL" id="VDO64718.1"/>
    </source>
</evidence>
<organism evidence="3">
    <name type="scientific">Haemonchus placei</name>
    <name type="common">Barber's pole worm</name>
    <dbReference type="NCBI Taxonomy" id="6290"/>
    <lineage>
        <taxon>Eukaryota</taxon>
        <taxon>Metazoa</taxon>
        <taxon>Ecdysozoa</taxon>
        <taxon>Nematoda</taxon>
        <taxon>Chromadorea</taxon>
        <taxon>Rhabditida</taxon>
        <taxon>Rhabditina</taxon>
        <taxon>Rhabditomorpha</taxon>
        <taxon>Strongyloidea</taxon>
        <taxon>Trichostrongylidae</taxon>
        <taxon>Haemonchus</taxon>
    </lineage>
</organism>
<reference evidence="1 2" key="2">
    <citation type="submission" date="2018-11" db="EMBL/GenBank/DDBJ databases">
        <authorList>
            <consortium name="Pathogen Informatics"/>
        </authorList>
    </citation>
    <scope>NUCLEOTIDE SEQUENCE [LARGE SCALE GENOMIC DNA]</scope>
    <source>
        <strain evidence="1 2">MHpl1</strain>
    </source>
</reference>
<sequence>MTTEHIATAYERTRILKSNYLRHIFGSGTYCNSTFTFFFPGMACRLMMI</sequence>
<dbReference type="AlphaFoldDB" id="A0A158QRG7"/>
<dbReference type="EMBL" id="UZAF01019917">
    <property type="protein sequence ID" value="VDO64718.1"/>
    <property type="molecule type" value="Genomic_DNA"/>
</dbReference>